<protein>
    <submittedName>
        <fullName evidence="1">Uncharacterized protein</fullName>
    </submittedName>
</protein>
<sequence>MNFPPLSQRSSLREAVPYLTDIARLEVAWSKAYNAADIKALTVAGFGVLAGEAMLTATLIPHPATTMMSSRYPVGAIWSSHQRTGVTIGKSGEQVLITRPVADVQVTVIPDADGIFAAKLLAGEAIGLAVQTVLDEYSDFDFGRALVGLTTLGAFASIATED</sequence>
<dbReference type="Proteomes" id="UP001220530">
    <property type="component" value="Chromosome"/>
</dbReference>
<dbReference type="RefSeq" id="WP_282220776.1">
    <property type="nucleotide sequence ID" value="NZ_CP118246.1"/>
</dbReference>
<name>A0ABY7YSV4_9HYPH</name>
<gene>
    <name evidence="1" type="ORF">PSQ19_11950</name>
</gene>
<keyword evidence="2" id="KW-1185">Reference proteome</keyword>
<dbReference type="EMBL" id="CP118246">
    <property type="protein sequence ID" value="WDR04394.1"/>
    <property type="molecule type" value="Genomic_DNA"/>
</dbReference>
<accession>A0ABY7YSV4</accession>
<organism evidence="1 2">
    <name type="scientific">Devosia algicola</name>
    <dbReference type="NCBI Taxonomy" id="3026418"/>
    <lineage>
        <taxon>Bacteria</taxon>
        <taxon>Pseudomonadati</taxon>
        <taxon>Pseudomonadota</taxon>
        <taxon>Alphaproteobacteria</taxon>
        <taxon>Hyphomicrobiales</taxon>
        <taxon>Devosiaceae</taxon>
        <taxon>Devosia</taxon>
    </lineage>
</organism>
<reference evidence="1 2" key="1">
    <citation type="submission" date="2023-02" db="EMBL/GenBank/DDBJ databases">
        <title>Devosia algicola sp. nov., isolated from the phycosphere of marine algae.</title>
        <authorList>
            <person name="Kim J.M."/>
            <person name="Lee J.K."/>
            <person name="Choi B.J."/>
            <person name="Bayburt H."/>
            <person name="Jeon C.O."/>
        </authorList>
    </citation>
    <scope>NUCLEOTIDE SEQUENCE [LARGE SCALE GENOMIC DNA]</scope>
    <source>
        <strain evidence="1 2">G20-9</strain>
    </source>
</reference>
<proteinExistence type="predicted"/>
<evidence type="ECO:0000313" key="2">
    <source>
        <dbReference type="Proteomes" id="UP001220530"/>
    </source>
</evidence>
<evidence type="ECO:0000313" key="1">
    <source>
        <dbReference type="EMBL" id="WDR04394.1"/>
    </source>
</evidence>